<dbReference type="CDD" id="cd06171">
    <property type="entry name" value="Sigma70_r4"/>
    <property type="match status" value="1"/>
</dbReference>
<organism evidence="3 4">
    <name type="scientific">Clostridium subterminale</name>
    <dbReference type="NCBI Taxonomy" id="1550"/>
    <lineage>
        <taxon>Bacteria</taxon>
        <taxon>Bacillati</taxon>
        <taxon>Bacillota</taxon>
        <taxon>Clostridia</taxon>
        <taxon>Eubacteriales</taxon>
        <taxon>Clostridiaceae</taxon>
        <taxon>Clostridium</taxon>
    </lineage>
</organism>
<evidence type="ECO:0000256" key="1">
    <source>
        <dbReference type="SAM" id="Coils"/>
    </source>
</evidence>
<gene>
    <name evidence="3" type="ORF">GCM10008908_05900</name>
</gene>
<dbReference type="Pfam" id="PF04545">
    <property type="entry name" value="Sigma70_r4"/>
    <property type="match status" value="1"/>
</dbReference>
<evidence type="ECO:0000313" key="4">
    <source>
        <dbReference type="Proteomes" id="UP001501047"/>
    </source>
</evidence>
<dbReference type="SUPFAM" id="SSF88659">
    <property type="entry name" value="Sigma3 and sigma4 domains of RNA polymerase sigma factors"/>
    <property type="match status" value="1"/>
</dbReference>
<reference evidence="4" key="1">
    <citation type="journal article" date="2019" name="Int. J. Syst. Evol. Microbiol.">
        <title>The Global Catalogue of Microorganisms (GCM) 10K type strain sequencing project: providing services to taxonomists for standard genome sequencing and annotation.</title>
        <authorList>
            <consortium name="The Broad Institute Genomics Platform"/>
            <consortium name="The Broad Institute Genome Sequencing Center for Infectious Disease"/>
            <person name="Wu L."/>
            <person name="Ma J."/>
        </authorList>
    </citation>
    <scope>NUCLEOTIDE SEQUENCE [LARGE SCALE GENOMIC DNA]</scope>
    <source>
        <strain evidence="4">JCM 1417</strain>
    </source>
</reference>
<sequence>MNMNKKIETMLYNFNQTKAEIKNIKLDIELLENEYDDGIGVNYVEKTGKTNKITSTVENMIIRKEAQINRLNYAIKVKEAEIKKIENALEILTDRERSIIEMRYFHKESNRNISAKLYITEEYVSAIKSKAIKSLVNIFFLNSL</sequence>
<feature type="coiled-coil region" evidence="1">
    <location>
        <begin position="68"/>
        <end position="95"/>
    </location>
</feature>
<proteinExistence type="predicted"/>
<keyword evidence="1" id="KW-0175">Coiled coil</keyword>
<dbReference type="Proteomes" id="UP001501047">
    <property type="component" value="Unassembled WGS sequence"/>
</dbReference>
<accession>A0ABP3VT28</accession>
<dbReference type="EMBL" id="BAAACI010000001">
    <property type="protein sequence ID" value="GAA0767157.1"/>
    <property type="molecule type" value="Genomic_DNA"/>
</dbReference>
<keyword evidence="4" id="KW-1185">Reference proteome</keyword>
<evidence type="ECO:0000313" key="3">
    <source>
        <dbReference type="EMBL" id="GAA0767157.1"/>
    </source>
</evidence>
<comment type="caution">
    <text evidence="3">The sequence shown here is derived from an EMBL/GenBank/DDBJ whole genome shotgun (WGS) entry which is preliminary data.</text>
</comment>
<protein>
    <submittedName>
        <fullName evidence="3">Sigma factor-like helix-turn-helix DNA-binding protein</fullName>
    </submittedName>
</protein>
<dbReference type="InterPro" id="IPR013324">
    <property type="entry name" value="RNA_pol_sigma_r3/r4-like"/>
</dbReference>
<dbReference type="RefSeq" id="WP_343823469.1">
    <property type="nucleotide sequence ID" value="NZ_BAAACI010000001.1"/>
</dbReference>
<dbReference type="Gene3D" id="1.20.140.160">
    <property type="match status" value="1"/>
</dbReference>
<feature type="domain" description="RNA polymerase sigma-70 region 4" evidence="2">
    <location>
        <begin position="88"/>
        <end position="135"/>
    </location>
</feature>
<dbReference type="InterPro" id="IPR007630">
    <property type="entry name" value="RNA_pol_sigma70_r4"/>
</dbReference>
<evidence type="ECO:0000259" key="2">
    <source>
        <dbReference type="Pfam" id="PF04545"/>
    </source>
</evidence>
<name>A0ABP3VT28_CLOSU</name>